<feature type="region of interest" description="Disordered" evidence="5">
    <location>
        <begin position="1"/>
        <end position="28"/>
    </location>
</feature>
<proteinExistence type="inferred from homology"/>
<evidence type="ECO:0000256" key="4">
    <source>
        <dbReference type="ARBA" id="ARBA00038054"/>
    </source>
</evidence>
<evidence type="ECO:0000256" key="5">
    <source>
        <dbReference type="SAM" id="MobiDB-lite"/>
    </source>
</evidence>
<dbReference type="OrthoDB" id="298012at2759"/>
<dbReference type="InterPro" id="IPR012349">
    <property type="entry name" value="Split_barrel_FMN-bd"/>
</dbReference>
<keyword evidence="8" id="KW-1185">Reference proteome</keyword>
<comment type="caution">
    <text evidence="7">The sequence shown here is derived from an EMBL/GenBank/DDBJ whole genome shotgun (WGS) entry which is preliminary data.</text>
</comment>
<dbReference type="PANTHER" id="PTHR33798">
    <property type="entry name" value="FLAVOPROTEIN OXYGENASE"/>
    <property type="match status" value="1"/>
</dbReference>
<sequence>MSSQDLPPFRSRTPEFVQPPIPDWKFGTPCTATEEGRKWMEGTDDDDAFKGVDPLTLNTRDLYNVMKSGVIPRPIAFVSTTSDDGIDNIAPFSFFNIMTGHVAFSITKAENMTDTLANVRNGFVVNLINEPWVMNSHAAAIPAPHGVSEWGFSGLTKVPSKFVKAPRVKESAFAMECEYLNQYEIRHPGDGTILYIHVIGQVKYMHLRRSVLNEKGMIDVQKYKPVARMGDISYGTIGNVYRMPAPSWAEVESLIPDDLKKDLTASSSQLRVRRVAVRKSKIVESHLKFSPASATMSNQSLPPFRSRTPEFVQPPHPEWKYGTPVTATEEGKKWMEGTEADDAFKGVDPSTTSPRDLYNVMKSGVVPRPIAFVSTTSADGIDNLAPFSFFNIMTGGVAFSIDGSGSTKDTLANIHNGFVVNLISEPWVVNAHAAAIPAPPGVSEWGFSGLTKAPSKLVKAPRVKESAFAMECEFLHQYEVRHPRDGTLLYTHVLGEVKYIHLRRSLLNEKGALDVQKYKPVARMGDISYGTIGDVYRMPAPSWQDVEPLIPDDLKKDLRETSS</sequence>
<feature type="region of interest" description="Disordered" evidence="5">
    <location>
        <begin position="298"/>
        <end position="323"/>
    </location>
</feature>
<evidence type="ECO:0000259" key="6">
    <source>
        <dbReference type="SMART" id="SM00903"/>
    </source>
</evidence>
<dbReference type="SMART" id="SM00903">
    <property type="entry name" value="Flavin_Reduct"/>
    <property type="match status" value="2"/>
</dbReference>
<dbReference type="PANTHER" id="PTHR33798:SF5">
    <property type="entry name" value="FLAVIN REDUCTASE LIKE DOMAIN-CONTAINING PROTEIN"/>
    <property type="match status" value="1"/>
</dbReference>
<dbReference type="EMBL" id="VDMD01000014">
    <property type="protein sequence ID" value="TRM61995.1"/>
    <property type="molecule type" value="Genomic_DNA"/>
</dbReference>
<dbReference type="SUPFAM" id="SSF50475">
    <property type="entry name" value="FMN-binding split barrel"/>
    <property type="match status" value="2"/>
</dbReference>
<evidence type="ECO:0000313" key="7">
    <source>
        <dbReference type="EMBL" id="TRM61995.1"/>
    </source>
</evidence>
<dbReference type="InterPro" id="IPR002563">
    <property type="entry name" value="Flavin_Rdtase-like_dom"/>
</dbReference>
<comment type="cofactor">
    <cofactor evidence="1">
        <name>FMN</name>
        <dbReference type="ChEBI" id="CHEBI:58210"/>
    </cofactor>
</comment>
<reference evidence="7 8" key="1">
    <citation type="journal article" date="2019" name="New Phytol.">
        <title>Comparative genomics reveals unique wood-decay strategies and fruiting body development in the Schizophyllaceae.</title>
        <authorList>
            <person name="Almasi E."/>
            <person name="Sahu N."/>
            <person name="Krizsan K."/>
            <person name="Balint B."/>
            <person name="Kovacs G.M."/>
            <person name="Kiss B."/>
            <person name="Cseklye J."/>
            <person name="Drula E."/>
            <person name="Henrissat B."/>
            <person name="Nagy I."/>
            <person name="Chovatia M."/>
            <person name="Adam C."/>
            <person name="LaButti K."/>
            <person name="Lipzen A."/>
            <person name="Riley R."/>
            <person name="Grigoriev I.V."/>
            <person name="Nagy L.G."/>
        </authorList>
    </citation>
    <scope>NUCLEOTIDE SEQUENCE [LARGE SCALE GENOMIC DNA]</scope>
    <source>
        <strain evidence="7 8">NL-1724</strain>
    </source>
</reference>
<evidence type="ECO:0000256" key="2">
    <source>
        <dbReference type="ARBA" id="ARBA00022630"/>
    </source>
</evidence>
<dbReference type="AlphaFoldDB" id="A0A550CB25"/>
<dbReference type="Gene3D" id="2.30.110.10">
    <property type="entry name" value="Electron Transport, Fmn-binding Protein, Chain A"/>
    <property type="match status" value="2"/>
</dbReference>
<evidence type="ECO:0000256" key="3">
    <source>
        <dbReference type="ARBA" id="ARBA00022643"/>
    </source>
</evidence>
<name>A0A550CB25_9AGAR</name>
<dbReference type="Proteomes" id="UP000320762">
    <property type="component" value="Unassembled WGS sequence"/>
</dbReference>
<dbReference type="Pfam" id="PF01613">
    <property type="entry name" value="Flavin_Reduct"/>
    <property type="match status" value="2"/>
</dbReference>
<organism evidence="7 8">
    <name type="scientific">Schizophyllum amplum</name>
    <dbReference type="NCBI Taxonomy" id="97359"/>
    <lineage>
        <taxon>Eukaryota</taxon>
        <taxon>Fungi</taxon>
        <taxon>Dikarya</taxon>
        <taxon>Basidiomycota</taxon>
        <taxon>Agaricomycotina</taxon>
        <taxon>Agaricomycetes</taxon>
        <taxon>Agaricomycetidae</taxon>
        <taxon>Agaricales</taxon>
        <taxon>Schizophyllaceae</taxon>
        <taxon>Schizophyllum</taxon>
    </lineage>
</organism>
<evidence type="ECO:0000256" key="1">
    <source>
        <dbReference type="ARBA" id="ARBA00001917"/>
    </source>
</evidence>
<gene>
    <name evidence="7" type="ORF">BD626DRAFT_404560</name>
</gene>
<dbReference type="GO" id="GO:0010181">
    <property type="term" value="F:FMN binding"/>
    <property type="evidence" value="ECO:0007669"/>
    <property type="project" value="InterPro"/>
</dbReference>
<protein>
    <recommendedName>
        <fullName evidence="6">Flavin reductase like domain-containing protein</fullName>
    </recommendedName>
</protein>
<keyword evidence="3" id="KW-0288">FMN</keyword>
<comment type="similarity">
    <text evidence="4">Belongs to the flavoredoxin family.</text>
</comment>
<keyword evidence="2" id="KW-0285">Flavoprotein</keyword>
<accession>A0A550CB25</accession>
<feature type="domain" description="Flavin reductase like" evidence="6">
    <location>
        <begin position="363"/>
        <end position="515"/>
    </location>
</feature>
<evidence type="ECO:0000313" key="8">
    <source>
        <dbReference type="Proteomes" id="UP000320762"/>
    </source>
</evidence>
<feature type="domain" description="Flavin reductase like" evidence="6">
    <location>
        <begin position="68"/>
        <end position="228"/>
    </location>
</feature>